<dbReference type="RefSeq" id="WP_134435210.1">
    <property type="nucleotide sequence ID" value="NZ_SOML01000001.1"/>
</dbReference>
<dbReference type="AlphaFoldDB" id="A0A4Y8LB56"/>
<dbReference type="Gene3D" id="3.90.550.10">
    <property type="entry name" value="Spore Coat Polysaccharide Biosynthesis Protein SpsA, Chain A"/>
    <property type="match status" value="1"/>
</dbReference>
<dbReference type="GO" id="GO:0016758">
    <property type="term" value="F:hexosyltransferase activity"/>
    <property type="evidence" value="ECO:0007669"/>
    <property type="project" value="UniProtKB-ARBA"/>
</dbReference>
<gene>
    <name evidence="2" type="ORF">E2605_00885</name>
</gene>
<keyword evidence="2" id="KW-0808">Transferase</keyword>
<dbReference type="EMBL" id="SOML01000001">
    <property type="protein sequence ID" value="TFD98672.1"/>
    <property type="molecule type" value="Genomic_DNA"/>
</dbReference>
<keyword evidence="3" id="KW-1185">Reference proteome</keyword>
<evidence type="ECO:0000313" key="3">
    <source>
        <dbReference type="Proteomes" id="UP000297861"/>
    </source>
</evidence>
<protein>
    <submittedName>
        <fullName evidence="2">Glycosyltransferase</fullName>
    </submittedName>
</protein>
<dbReference type="Pfam" id="PF00535">
    <property type="entry name" value="Glycos_transf_2"/>
    <property type="match status" value="1"/>
</dbReference>
<dbReference type="OrthoDB" id="9788101at2"/>
<dbReference type="InterPro" id="IPR029044">
    <property type="entry name" value="Nucleotide-diphossugar_trans"/>
</dbReference>
<proteinExistence type="predicted"/>
<feature type="domain" description="Glycosyltransferase 2-like" evidence="1">
    <location>
        <begin position="7"/>
        <end position="116"/>
    </location>
</feature>
<dbReference type="PANTHER" id="PTHR22916">
    <property type="entry name" value="GLYCOSYLTRANSFERASE"/>
    <property type="match status" value="1"/>
</dbReference>
<dbReference type="InterPro" id="IPR001173">
    <property type="entry name" value="Glyco_trans_2-like"/>
</dbReference>
<sequence length="272" mass="32038">MNTDKVSIVTVVFNGVSIIEDTIKSVINQTYDNLEYIIIDGGSTDGTIDIIKKYEDKISLWISEPDKGIYDAMNKSLDRLCGLWVNFMNAGDYFYSENAIQEIFGQNNDYSSYAVVYGDAEYRLKSFSYIRPAYDCDRDHFMPFSHQAAFVRTDIAKKNRFNLKYRIAADTEFFLRLNREGYDLRHIPVTVCSYDASEGFSMNNEIKHAKEFIAMQIQYGALKDSPYFKKYMRNAYLRQYLRMFIPDNIWQRMRENKILKQDDIQIKRKTKF</sequence>
<dbReference type="STRING" id="1121485.GCA_000426485_00942"/>
<name>A0A4Y8LB56_9BACT</name>
<dbReference type="PANTHER" id="PTHR22916:SF67">
    <property type="entry name" value="COLANIC ACID BIOSYNTHESIS GLYCOSYL TRANSFERASE WCAE-RELATED"/>
    <property type="match status" value="1"/>
</dbReference>
<evidence type="ECO:0000259" key="1">
    <source>
        <dbReference type="Pfam" id="PF00535"/>
    </source>
</evidence>
<organism evidence="2 3">
    <name type="scientific">Dysgonomonas capnocytophagoides</name>
    <dbReference type="NCBI Taxonomy" id="45254"/>
    <lineage>
        <taxon>Bacteria</taxon>
        <taxon>Pseudomonadati</taxon>
        <taxon>Bacteroidota</taxon>
        <taxon>Bacteroidia</taxon>
        <taxon>Bacteroidales</taxon>
        <taxon>Dysgonomonadaceae</taxon>
        <taxon>Dysgonomonas</taxon>
    </lineage>
</organism>
<dbReference type="Proteomes" id="UP000297861">
    <property type="component" value="Unassembled WGS sequence"/>
</dbReference>
<dbReference type="SUPFAM" id="SSF53448">
    <property type="entry name" value="Nucleotide-diphospho-sugar transferases"/>
    <property type="match status" value="1"/>
</dbReference>
<comment type="caution">
    <text evidence="2">The sequence shown here is derived from an EMBL/GenBank/DDBJ whole genome shotgun (WGS) entry which is preliminary data.</text>
</comment>
<accession>A0A4Y8LB56</accession>
<reference evidence="2 3" key="1">
    <citation type="submission" date="2019-03" db="EMBL/GenBank/DDBJ databases">
        <title>San Antonio Military Medical Center submission to MRSN (WRAIR), pending publication.</title>
        <authorList>
            <person name="Blyth D.M."/>
            <person name="Mccarthy S.L."/>
            <person name="Schall S.E."/>
            <person name="Stam J.A."/>
            <person name="Ong A.C."/>
            <person name="Mcgann P.T."/>
        </authorList>
    </citation>
    <scope>NUCLEOTIDE SEQUENCE [LARGE SCALE GENOMIC DNA]</scope>
    <source>
        <strain evidence="2 3">MRSN571793</strain>
    </source>
</reference>
<evidence type="ECO:0000313" key="2">
    <source>
        <dbReference type="EMBL" id="TFD98672.1"/>
    </source>
</evidence>
<dbReference type="CDD" id="cd06433">
    <property type="entry name" value="GT_2_WfgS_like"/>
    <property type="match status" value="1"/>
</dbReference>